<name>A0A7S3F5K8_9VIRI</name>
<organism evidence="6">
    <name type="scientific">Prasinoderma singulare</name>
    <dbReference type="NCBI Taxonomy" id="676789"/>
    <lineage>
        <taxon>Eukaryota</taxon>
        <taxon>Viridiplantae</taxon>
        <taxon>Prasinodermophyta</taxon>
        <taxon>Prasinodermophyceae</taxon>
        <taxon>Prasinodermales</taxon>
        <taxon>Prasinodermaceae</taxon>
        <taxon>Prasinoderma</taxon>
    </lineage>
</organism>
<evidence type="ECO:0000313" key="6">
    <source>
        <dbReference type="EMBL" id="CAE0128324.1"/>
    </source>
</evidence>
<dbReference type="PANTHER" id="PTHR11010:SF11">
    <property type="entry name" value="THYMUS-SPECIFIC SERINE PROTEASE"/>
    <property type="match status" value="1"/>
</dbReference>
<evidence type="ECO:0000256" key="1">
    <source>
        <dbReference type="ARBA" id="ARBA00011079"/>
    </source>
</evidence>
<comment type="similarity">
    <text evidence="1">Belongs to the peptidase S28 family.</text>
</comment>
<dbReference type="GO" id="GO:0008239">
    <property type="term" value="F:dipeptidyl-peptidase activity"/>
    <property type="evidence" value="ECO:0007669"/>
    <property type="project" value="TreeGrafter"/>
</dbReference>
<dbReference type="GO" id="GO:0070008">
    <property type="term" value="F:serine-type exopeptidase activity"/>
    <property type="evidence" value="ECO:0007669"/>
    <property type="project" value="InterPro"/>
</dbReference>
<dbReference type="GO" id="GO:0006508">
    <property type="term" value="P:proteolysis"/>
    <property type="evidence" value="ECO:0007669"/>
    <property type="project" value="UniProtKB-KW"/>
</dbReference>
<dbReference type="EMBL" id="HBHY01003041">
    <property type="protein sequence ID" value="CAE0128324.1"/>
    <property type="molecule type" value="Transcribed_RNA"/>
</dbReference>
<dbReference type="Gene3D" id="3.40.50.1820">
    <property type="entry name" value="alpha/beta hydrolase"/>
    <property type="match status" value="1"/>
</dbReference>
<keyword evidence="2" id="KW-0645">Protease</keyword>
<protein>
    <submittedName>
        <fullName evidence="6">Uncharacterized protein</fullName>
    </submittedName>
</protein>
<dbReference type="AlphaFoldDB" id="A0A7S3F5K8"/>
<proteinExistence type="inferred from homology"/>
<accession>A0A7S3F5K8</accession>
<evidence type="ECO:0000256" key="3">
    <source>
        <dbReference type="ARBA" id="ARBA00022729"/>
    </source>
</evidence>
<evidence type="ECO:0000256" key="4">
    <source>
        <dbReference type="ARBA" id="ARBA00022801"/>
    </source>
</evidence>
<gene>
    <name evidence="6" type="ORF">PSIN1315_LOCUS1963</name>
</gene>
<sequence>MQYWPRSNSSQQLQQFCGAWTNSSVASGDGTASMTAAQLRRLGRFWRAMGLNVTNATDTIGGAEESSCLFSNFSALATQAAFTNETVVPTIMAYRAWWWQKCSWGGYFRTCDPSRCGHAVDMQRRFNRALCGASFNATVYPDTAFWRAYAGGSKTYAGSNVFFANGGFDGWHALSVLRPPTHSVEVDMNATASHCADMAGDAGSAVVNAKQAAVVARWLTESYAGAGLRRAGLAASGAASSAR</sequence>
<dbReference type="InterPro" id="IPR029058">
    <property type="entry name" value="AB_hydrolase_fold"/>
</dbReference>
<keyword evidence="5" id="KW-0325">Glycoprotein</keyword>
<dbReference type="PANTHER" id="PTHR11010">
    <property type="entry name" value="PROTEASE S28 PRO-X CARBOXYPEPTIDASE-RELATED"/>
    <property type="match status" value="1"/>
</dbReference>
<reference evidence="6" key="1">
    <citation type="submission" date="2021-01" db="EMBL/GenBank/DDBJ databases">
        <authorList>
            <person name="Corre E."/>
            <person name="Pelletier E."/>
            <person name="Niang G."/>
            <person name="Scheremetjew M."/>
            <person name="Finn R."/>
            <person name="Kale V."/>
            <person name="Holt S."/>
            <person name="Cochrane G."/>
            <person name="Meng A."/>
            <person name="Brown T."/>
            <person name="Cohen L."/>
        </authorList>
    </citation>
    <scope>NUCLEOTIDE SEQUENCE</scope>
    <source>
        <strain evidence="6">RCC927</strain>
    </source>
</reference>
<dbReference type="InterPro" id="IPR008758">
    <property type="entry name" value="Peptidase_S28"/>
</dbReference>
<keyword evidence="4" id="KW-0378">Hydrolase</keyword>
<evidence type="ECO:0000256" key="5">
    <source>
        <dbReference type="ARBA" id="ARBA00023180"/>
    </source>
</evidence>
<keyword evidence="3" id="KW-0732">Signal</keyword>
<dbReference type="Pfam" id="PF05577">
    <property type="entry name" value="Peptidase_S28"/>
    <property type="match status" value="1"/>
</dbReference>
<evidence type="ECO:0000256" key="2">
    <source>
        <dbReference type="ARBA" id="ARBA00022670"/>
    </source>
</evidence>